<evidence type="ECO:0000256" key="7">
    <source>
        <dbReference type="ARBA" id="ARBA00023146"/>
    </source>
</evidence>
<dbReference type="PANTHER" id="PTHR43311:SF2">
    <property type="entry name" value="GLUTAMATE--TRNA LIGASE, MITOCHONDRIAL-RELATED"/>
    <property type="match status" value="1"/>
</dbReference>
<dbReference type="GO" id="GO:0008270">
    <property type="term" value="F:zinc ion binding"/>
    <property type="evidence" value="ECO:0007669"/>
    <property type="project" value="InterPro"/>
</dbReference>
<dbReference type="InterPro" id="IPR000924">
    <property type="entry name" value="Glu/Gln-tRNA-synth"/>
</dbReference>
<protein>
    <recommendedName>
        <fullName evidence="2">glutamate--tRNA ligase</fullName>
        <ecNumber evidence="2">6.1.1.17</ecNumber>
    </recommendedName>
    <alternativeName>
        <fullName evidence="8">Glutamyl-tRNA synthetase</fullName>
    </alternativeName>
</protein>
<dbReference type="FunFam" id="3.40.50.620:FF:000045">
    <property type="entry name" value="Glutamate--tRNA ligase, mitochondrial"/>
    <property type="match status" value="1"/>
</dbReference>
<dbReference type="AlphaFoldDB" id="A0A2M7UI17"/>
<dbReference type="InterPro" id="IPR020751">
    <property type="entry name" value="aa-tRNA-synth_I_codon-bd_sub2"/>
</dbReference>
<reference evidence="13" key="1">
    <citation type="submission" date="2017-09" db="EMBL/GenBank/DDBJ databases">
        <title>Depth-based differentiation of microbial function through sediment-hosted aquifers and enrichment of novel symbionts in the deep terrestrial subsurface.</title>
        <authorList>
            <person name="Probst A.J."/>
            <person name="Ladd B."/>
            <person name="Jarett J.K."/>
            <person name="Geller-Mcgrath D.E."/>
            <person name="Sieber C.M.K."/>
            <person name="Emerson J.B."/>
            <person name="Anantharaman K."/>
            <person name="Thomas B.C."/>
            <person name="Malmstrom R."/>
            <person name="Stieglmeier M."/>
            <person name="Klingl A."/>
            <person name="Woyke T."/>
            <person name="Ryan C.M."/>
            <person name="Banfield J.F."/>
        </authorList>
    </citation>
    <scope>NUCLEOTIDE SEQUENCE [LARGE SCALE GENOMIC DNA]</scope>
</reference>
<dbReference type="NCBIfam" id="TIGR00464">
    <property type="entry name" value="gltX_bact"/>
    <property type="match status" value="1"/>
</dbReference>
<evidence type="ECO:0000256" key="2">
    <source>
        <dbReference type="ARBA" id="ARBA00012835"/>
    </source>
</evidence>
<dbReference type="InterPro" id="IPR020058">
    <property type="entry name" value="Glu/Gln-tRNA-synth_Ib_cat-dom"/>
</dbReference>
<dbReference type="HAMAP" id="MF_00022">
    <property type="entry name" value="Glu_tRNA_synth_type1"/>
    <property type="match status" value="1"/>
</dbReference>
<dbReference type="InterPro" id="IPR049940">
    <property type="entry name" value="GluQ/Sye"/>
</dbReference>
<dbReference type="EC" id="6.1.1.17" evidence="2"/>
<dbReference type="Pfam" id="PF19269">
    <property type="entry name" value="Anticodon_2"/>
    <property type="match status" value="1"/>
</dbReference>
<sequence length="470" mass="54435">APSPTGDPHVGNIRTALFVWLFARHYGGKFILRIEDTDQDRLVPGSLEKIKQSLEWLGLNWDEYYEQSKRLDIYQKYAEQLLAQGSAYRCFCSKERLDEMRQVQTASHQSPRYDRKCFNLTKDEINVLLKKKIPYVVRFKIPEQGSILFDDLIRGQIVFQNCELDDQVILKSDGFPTYHLAVVVDDHLMDVTHVLRAEEWLSSTPKHILIYQALKWQPPKFAHLPMILGPDKSKLSKRHGAVSVLQYKEQGYLPQAIVNFLAFLGWNPGTNQEIFNLSELVEKFNIGRVQKGAAIFNLDRLNWHNKFYIKNMPQKELVEKCLTYLPEDSRKKVENSEINFDEVVKAEKERLITLGDINELTEYLFCDILEYDQQLLFWKEMTQKRLLEALSFAMELILNLKSTEFSTENIQKALLHSAKSFSSDRGELLWPMRVALSGQKASLPPADLIHILGVDKSIRRLEAGIKKVGM</sequence>
<comment type="caution">
    <text evidence="12">The sequence shown here is derived from an EMBL/GenBank/DDBJ whole genome shotgun (WGS) entry which is preliminary data.</text>
</comment>
<gene>
    <name evidence="12" type="ORF">COY09_02080</name>
</gene>
<evidence type="ECO:0000256" key="1">
    <source>
        <dbReference type="ARBA" id="ARBA00007894"/>
    </source>
</evidence>
<dbReference type="Gene3D" id="3.40.50.620">
    <property type="entry name" value="HUPs"/>
    <property type="match status" value="1"/>
</dbReference>
<evidence type="ECO:0000259" key="11">
    <source>
        <dbReference type="Pfam" id="PF19269"/>
    </source>
</evidence>
<dbReference type="PROSITE" id="PS00178">
    <property type="entry name" value="AA_TRNA_LIGASE_I"/>
    <property type="match status" value="1"/>
</dbReference>
<dbReference type="InterPro" id="IPR008925">
    <property type="entry name" value="aa_tRNA-synth_I_cd-bd_sf"/>
</dbReference>
<feature type="domain" description="Aminoacyl-tRNA synthetase class I anticodon-binding" evidence="11">
    <location>
        <begin position="316"/>
        <end position="465"/>
    </location>
</feature>
<proteinExistence type="inferred from homology"/>
<dbReference type="SUPFAM" id="SSF52374">
    <property type="entry name" value="Nucleotidylyl transferase"/>
    <property type="match status" value="1"/>
</dbReference>
<dbReference type="InterPro" id="IPR014729">
    <property type="entry name" value="Rossmann-like_a/b/a_fold"/>
</dbReference>
<dbReference type="PANTHER" id="PTHR43311">
    <property type="entry name" value="GLUTAMATE--TRNA LIGASE"/>
    <property type="match status" value="1"/>
</dbReference>
<feature type="non-terminal residue" evidence="12">
    <location>
        <position position="1"/>
    </location>
</feature>
<dbReference type="Proteomes" id="UP000231071">
    <property type="component" value="Unassembled WGS sequence"/>
</dbReference>
<dbReference type="InterPro" id="IPR045462">
    <property type="entry name" value="aa-tRNA-synth_I_cd-bd"/>
</dbReference>
<dbReference type="GO" id="GO:0005524">
    <property type="term" value="F:ATP binding"/>
    <property type="evidence" value="ECO:0007669"/>
    <property type="project" value="UniProtKB-KW"/>
</dbReference>
<keyword evidence="5 9" id="KW-0067">ATP-binding</keyword>
<dbReference type="SUPFAM" id="SSF48163">
    <property type="entry name" value="An anticodon-binding domain of class I aminoacyl-tRNA synthetases"/>
    <property type="match status" value="1"/>
</dbReference>
<evidence type="ECO:0000256" key="9">
    <source>
        <dbReference type="RuleBase" id="RU363037"/>
    </source>
</evidence>
<evidence type="ECO:0000256" key="6">
    <source>
        <dbReference type="ARBA" id="ARBA00022917"/>
    </source>
</evidence>
<keyword evidence="7 9" id="KW-0030">Aminoacyl-tRNA synthetase</keyword>
<evidence type="ECO:0000256" key="4">
    <source>
        <dbReference type="ARBA" id="ARBA00022741"/>
    </source>
</evidence>
<evidence type="ECO:0000259" key="10">
    <source>
        <dbReference type="Pfam" id="PF00749"/>
    </source>
</evidence>
<feature type="domain" description="Glutamyl/glutaminyl-tRNA synthetase class Ib catalytic" evidence="10">
    <location>
        <begin position="1"/>
        <end position="303"/>
    </location>
</feature>
<dbReference type="GO" id="GO:0000049">
    <property type="term" value="F:tRNA binding"/>
    <property type="evidence" value="ECO:0007669"/>
    <property type="project" value="InterPro"/>
</dbReference>
<evidence type="ECO:0000256" key="8">
    <source>
        <dbReference type="ARBA" id="ARBA00030865"/>
    </source>
</evidence>
<dbReference type="Gene3D" id="1.10.10.350">
    <property type="match status" value="1"/>
</dbReference>
<keyword evidence="4 9" id="KW-0547">Nucleotide-binding</keyword>
<evidence type="ECO:0000313" key="13">
    <source>
        <dbReference type="Proteomes" id="UP000231071"/>
    </source>
</evidence>
<dbReference type="EMBL" id="PFOI01000034">
    <property type="protein sequence ID" value="PIZ70839.1"/>
    <property type="molecule type" value="Genomic_DNA"/>
</dbReference>
<evidence type="ECO:0000256" key="3">
    <source>
        <dbReference type="ARBA" id="ARBA00022598"/>
    </source>
</evidence>
<dbReference type="PRINTS" id="PR00987">
    <property type="entry name" value="TRNASYNTHGLU"/>
</dbReference>
<dbReference type="GO" id="GO:0006424">
    <property type="term" value="P:glutamyl-tRNA aminoacylation"/>
    <property type="evidence" value="ECO:0007669"/>
    <property type="project" value="InterPro"/>
</dbReference>
<name>A0A2M7UI17_9BACT</name>
<evidence type="ECO:0000256" key="5">
    <source>
        <dbReference type="ARBA" id="ARBA00022840"/>
    </source>
</evidence>
<dbReference type="GO" id="GO:0004818">
    <property type="term" value="F:glutamate-tRNA ligase activity"/>
    <property type="evidence" value="ECO:0007669"/>
    <property type="project" value="UniProtKB-EC"/>
</dbReference>
<accession>A0A2M7UI17</accession>
<organism evidence="12 13">
    <name type="scientific">Candidatus Portnoybacteria bacterium CG_4_10_14_0_2_um_filter_39_11</name>
    <dbReference type="NCBI Taxonomy" id="1974797"/>
    <lineage>
        <taxon>Bacteria</taxon>
        <taxon>Candidatus Portnoyibacteriota</taxon>
    </lineage>
</organism>
<keyword evidence="3 9" id="KW-0436">Ligase</keyword>
<dbReference type="Pfam" id="PF00749">
    <property type="entry name" value="tRNA-synt_1c"/>
    <property type="match status" value="1"/>
</dbReference>
<evidence type="ECO:0000313" key="12">
    <source>
        <dbReference type="EMBL" id="PIZ70839.1"/>
    </source>
</evidence>
<comment type="similarity">
    <text evidence="1">Belongs to the class-I aminoacyl-tRNA synthetase family. Glutamate--tRNA ligase type 1 subfamily.</text>
</comment>
<dbReference type="CDD" id="cd00808">
    <property type="entry name" value="GluRS_core"/>
    <property type="match status" value="1"/>
</dbReference>
<dbReference type="InterPro" id="IPR033910">
    <property type="entry name" value="GluRS_core"/>
</dbReference>
<dbReference type="InterPro" id="IPR004527">
    <property type="entry name" value="Glu-tRNA-ligase_bac/mito"/>
</dbReference>
<dbReference type="InterPro" id="IPR001412">
    <property type="entry name" value="aa-tRNA-synth_I_CS"/>
</dbReference>
<keyword evidence="6 9" id="KW-0648">Protein biosynthesis</keyword>